<dbReference type="RefSeq" id="XP_044723296.1">
    <property type="nucleotide sequence ID" value="XM_044862270.1"/>
</dbReference>
<name>A0A9P8N099_9HYPO</name>
<dbReference type="EMBL" id="JAIZPD010000003">
    <property type="protein sequence ID" value="KAH0965783.1"/>
    <property type="molecule type" value="Genomic_DNA"/>
</dbReference>
<dbReference type="PANTHER" id="PTHR35144:SF2">
    <property type="entry name" value="MEIOSIS-SPECIFIC TRANSCRIPTION FACTOR NDT80"/>
    <property type="match status" value="1"/>
</dbReference>
<dbReference type="InterPro" id="IPR008967">
    <property type="entry name" value="p53-like_TF_DNA-bd_sf"/>
</dbReference>
<dbReference type="SUPFAM" id="SSF49417">
    <property type="entry name" value="p53-like transcription factors"/>
    <property type="match status" value="1"/>
</dbReference>
<feature type="region of interest" description="Disordered" evidence="3">
    <location>
        <begin position="45"/>
        <end position="83"/>
    </location>
</feature>
<dbReference type="GO" id="GO:0003700">
    <property type="term" value="F:DNA-binding transcription factor activity"/>
    <property type="evidence" value="ECO:0007669"/>
    <property type="project" value="UniProtKB-UniRule"/>
</dbReference>
<proteinExistence type="predicted"/>
<feature type="DNA-binding region" description="NDT80" evidence="2">
    <location>
        <begin position="91"/>
        <end position="364"/>
    </location>
</feature>
<dbReference type="Gene3D" id="2.60.40.1390">
    <property type="entry name" value="NDT80 DNA-binding domain"/>
    <property type="match status" value="1"/>
</dbReference>
<keyword evidence="6" id="KW-1185">Reference proteome</keyword>
<keyword evidence="1 2" id="KW-0238">DNA-binding</keyword>
<accession>A0A9P8N099</accession>
<evidence type="ECO:0000256" key="1">
    <source>
        <dbReference type="ARBA" id="ARBA00023125"/>
    </source>
</evidence>
<dbReference type="GO" id="GO:0000228">
    <property type="term" value="C:nuclear chromosome"/>
    <property type="evidence" value="ECO:0007669"/>
    <property type="project" value="TreeGrafter"/>
</dbReference>
<dbReference type="AlphaFoldDB" id="A0A9P8N099"/>
<feature type="region of interest" description="Disordered" evidence="3">
    <location>
        <begin position="234"/>
        <end position="289"/>
    </location>
</feature>
<dbReference type="GO" id="GO:0051321">
    <property type="term" value="P:meiotic cell cycle"/>
    <property type="evidence" value="ECO:0007669"/>
    <property type="project" value="TreeGrafter"/>
</dbReference>
<gene>
    <name evidence="5" type="ORF">HRG_03799</name>
</gene>
<dbReference type="InterPro" id="IPR024061">
    <property type="entry name" value="NDT80_DNA-bd_dom"/>
</dbReference>
<protein>
    <submittedName>
        <fullName evidence="5">NDT80 / phoG like DNA-binding family domain-containing protein</fullName>
    </submittedName>
</protein>
<comment type="caution">
    <text evidence="5">The sequence shown here is derived from an EMBL/GenBank/DDBJ whole genome shotgun (WGS) entry which is preliminary data.</text>
</comment>
<dbReference type="PROSITE" id="PS51517">
    <property type="entry name" value="NDT80"/>
    <property type="match status" value="1"/>
</dbReference>
<evidence type="ECO:0000256" key="2">
    <source>
        <dbReference type="PROSITE-ProRule" id="PRU00850"/>
    </source>
</evidence>
<feature type="region of interest" description="Disordered" evidence="3">
    <location>
        <begin position="355"/>
        <end position="378"/>
    </location>
</feature>
<dbReference type="GeneID" id="68352928"/>
<dbReference type="Proteomes" id="UP000824596">
    <property type="component" value="Unassembled WGS sequence"/>
</dbReference>
<dbReference type="Pfam" id="PF05224">
    <property type="entry name" value="NDT80_PhoG"/>
    <property type="match status" value="1"/>
</dbReference>
<organism evidence="5 6">
    <name type="scientific">Hirsutella rhossiliensis</name>
    <dbReference type="NCBI Taxonomy" id="111463"/>
    <lineage>
        <taxon>Eukaryota</taxon>
        <taxon>Fungi</taxon>
        <taxon>Dikarya</taxon>
        <taxon>Ascomycota</taxon>
        <taxon>Pezizomycotina</taxon>
        <taxon>Sordariomycetes</taxon>
        <taxon>Hypocreomycetidae</taxon>
        <taxon>Hypocreales</taxon>
        <taxon>Ophiocordycipitaceae</taxon>
        <taxon>Hirsutella</taxon>
    </lineage>
</organism>
<feature type="domain" description="NDT80" evidence="4">
    <location>
        <begin position="91"/>
        <end position="364"/>
    </location>
</feature>
<feature type="compositionally biased region" description="Basic and acidic residues" evidence="3">
    <location>
        <begin position="505"/>
        <end position="516"/>
    </location>
</feature>
<evidence type="ECO:0000256" key="3">
    <source>
        <dbReference type="SAM" id="MobiDB-lite"/>
    </source>
</evidence>
<evidence type="ECO:0000313" key="6">
    <source>
        <dbReference type="Proteomes" id="UP000824596"/>
    </source>
</evidence>
<feature type="compositionally biased region" description="Polar residues" evidence="3">
    <location>
        <begin position="64"/>
        <end position="73"/>
    </location>
</feature>
<evidence type="ECO:0000259" key="4">
    <source>
        <dbReference type="PROSITE" id="PS51517"/>
    </source>
</evidence>
<dbReference type="GO" id="GO:0045944">
    <property type="term" value="P:positive regulation of transcription by RNA polymerase II"/>
    <property type="evidence" value="ECO:0007669"/>
    <property type="project" value="TreeGrafter"/>
</dbReference>
<reference evidence="5" key="1">
    <citation type="submission" date="2021-09" db="EMBL/GenBank/DDBJ databases">
        <title>A high-quality genome of the endoparasitic fungus Hirsutella rhossiliensis with a comparison of Hirsutella genomes reveals transposable elements contributing to genome size variation.</title>
        <authorList>
            <person name="Lin R."/>
            <person name="Jiao Y."/>
            <person name="Sun X."/>
            <person name="Ling J."/>
            <person name="Xie B."/>
            <person name="Cheng X."/>
        </authorList>
    </citation>
    <scope>NUCLEOTIDE SEQUENCE</scope>
    <source>
        <strain evidence="5">HR02</strain>
    </source>
</reference>
<evidence type="ECO:0000313" key="5">
    <source>
        <dbReference type="EMBL" id="KAH0965783.1"/>
    </source>
</evidence>
<dbReference type="InterPro" id="IPR037141">
    <property type="entry name" value="NDT80_DNA-bd_dom_sf"/>
</dbReference>
<dbReference type="GO" id="GO:0003677">
    <property type="term" value="F:DNA binding"/>
    <property type="evidence" value="ECO:0007669"/>
    <property type="project" value="UniProtKB-KW"/>
</dbReference>
<dbReference type="OrthoDB" id="2288358at2759"/>
<feature type="region of interest" description="Disordered" evidence="3">
    <location>
        <begin position="499"/>
        <end position="522"/>
    </location>
</feature>
<dbReference type="InterPro" id="IPR052605">
    <property type="entry name" value="Fungal_trans_regulator"/>
</dbReference>
<dbReference type="PANTHER" id="PTHR35144">
    <property type="entry name" value="MEIOSIS-SPECIFIC TRANSCRIPTION FACTOR NDT80"/>
    <property type="match status" value="1"/>
</dbReference>
<sequence length="539" mass="58607">MSFQYYMSVGSITLRLGYAPQPSPLLNLFHSTNLQHAAAPYSQDEPGALYQTHGPIYGADSRPRLTSNSTPSTGMAHAQTHAQRTGRHIGALDHYSTATPPFRRASEHLPRSPAFYAHRPGQGSVPPLQPMQTLGSLNYIDSAMTPIKIEISGTVDKGPFLSCDQEWTCYRRNYLACVCSYALSPLYYPNVPIQFTPTSSTASAAQTYQVYGFAMCISAVVAENEQQHIELVQHTPKRDKGPISKPSKIPMAPKTSSSSHHGMNPYGDGPAIPGTRGLYSDGLGGPQTAAQQLPAEHTFERIQFKNATLNNGKRRAAQQYYHLIVELWADVGAHSPDQYVKVAYRKSAKMIVRGRSPGHYQNERRGSQGNGPGGSAGNLSGYTAMGHMAADFNNSNAMLSGAGTGGYATTYDSRSGVYGGARHHEIPEEAIMAPDDGKALETSKAYHYYSGPMYDGHHDRVDLFAQRTGPESVVPSMAADSKVKHEYDFGMLPRPFNPSTPAPRVGDHRQHDHFDGKTTSGGYYPSIMSSSTGIHMTMA</sequence>